<dbReference type="Gene3D" id="2.60.120.10">
    <property type="entry name" value="Jelly Rolls"/>
    <property type="match status" value="1"/>
</dbReference>
<evidence type="ECO:0000313" key="4">
    <source>
        <dbReference type="Proteomes" id="UP000198615"/>
    </source>
</evidence>
<dbReference type="PIRSF" id="PIRSF019307">
    <property type="entry name" value="UCP019307"/>
    <property type="match status" value="1"/>
</dbReference>
<comment type="caution">
    <text evidence="3">The sequence shown here is derived from an EMBL/GenBank/DDBJ whole genome shotgun (WGS) entry which is preliminary data.</text>
</comment>
<dbReference type="OrthoDB" id="9791759at2"/>
<dbReference type="PANTHER" id="PTHR36448">
    <property type="entry name" value="BLR7373 PROTEIN"/>
    <property type="match status" value="1"/>
</dbReference>
<sequence length="176" mass="18454">MTDATPTVTTPTVSTLSFGPDRAAPNHPTLPVLVLGGVVPAGTSAQEVQATVRRNGWGGAWLYGVFPYHHYHSNAHEALICVGGEADLQLGGESGERVTVRRGDALVLPAGTGHKCLSASGDFLVCGCYPPGQENPDLKRENDPRDGVDARIAAVPLPQTDPLFGPVGPLLDAWVR</sequence>
<dbReference type="AlphaFoldDB" id="A0A8G2F026"/>
<dbReference type="InterPro" id="IPR014710">
    <property type="entry name" value="RmlC-like_jellyroll"/>
</dbReference>
<dbReference type="InterPro" id="IPR047121">
    <property type="entry name" value="YjiB-like"/>
</dbReference>
<feature type="region of interest" description="Disordered" evidence="1">
    <location>
        <begin position="1"/>
        <end position="22"/>
    </location>
</feature>
<gene>
    <name evidence="3" type="ORF">SAMN05660686_03979</name>
</gene>
<dbReference type="InterPro" id="IPR011051">
    <property type="entry name" value="RmlC_Cupin_sf"/>
</dbReference>
<dbReference type="CDD" id="cd02219">
    <property type="entry name" value="cupin_YjlB-like"/>
    <property type="match status" value="1"/>
</dbReference>
<proteinExistence type="predicted"/>
<keyword evidence="4" id="KW-1185">Reference proteome</keyword>
<dbReference type="InterPro" id="IPR013096">
    <property type="entry name" value="Cupin_2"/>
</dbReference>
<organism evidence="3 4">
    <name type="scientific">Thalassobaculum litoreum DSM 18839</name>
    <dbReference type="NCBI Taxonomy" id="1123362"/>
    <lineage>
        <taxon>Bacteria</taxon>
        <taxon>Pseudomonadati</taxon>
        <taxon>Pseudomonadota</taxon>
        <taxon>Alphaproteobacteria</taxon>
        <taxon>Rhodospirillales</taxon>
        <taxon>Thalassobaculaceae</taxon>
        <taxon>Thalassobaculum</taxon>
    </lineage>
</organism>
<dbReference type="SUPFAM" id="SSF51182">
    <property type="entry name" value="RmlC-like cupins"/>
    <property type="match status" value="1"/>
</dbReference>
<accession>A0A8G2F026</accession>
<feature type="compositionally biased region" description="Low complexity" evidence="1">
    <location>
        <begin position="1"/>
        <end position="15"/>
    </location>
</feature>
<protein>
    <submittedName>
        <fullName evidence="3">Uncharacterized protein YjlB</fullName>
    </submittedName>
</protein>
<evidence type="ECO:0000256" key="1">
    <source>
        <dbReference type="SAM" id="MobiDB-lite"/>
    </source>
</evidence>
<dbReference type="InterPro" id="IPR014500">
    <property type="entry name" value="UCP019307_cupin"/>
</dbReference>
<dbReference type="PANTHER" id="PTHR36448:SF2">
    <property type="entry name" value="CUPIN TYPE-1 DOMAIN-CONTAINING PROTEIN"/>
    <property type="match status" value="1"/>
</dbReference>
<dbReference type="Proteomes" id="UP000198615">
    <property type="component" value="Unassembled WGS sequence"/>
</dbReference>
<dbReference type="Pfam" id="PF07883">
    <property type="entry name" value="Cupin_2"/>
    <property type="match status" value="1"/>
</dbReference>
<evidence type="ECO:0000313" key="3">
    <source>
        <dbReference type="EMBL" id="SDG30913.1"/>
    </source>
</evidence>
<feature type="domain" description="Cupin type-2" evidence="2">
    <location>
        <begin position="69"/>
        <end position="117"/>
    </location>
</feature>
<dbReference type="RefSeq" id="WP_093153115.1">
    <property type="nucleotide sequence ID" value="NZ_FNBW01000014.1"/>
</dbReference>
<reference evidence="3 4" key="1">
    <citation type="submission" date="2016-10" db="EMBL/GenBank/DDBJ databases">
        <authorList>
            <person name="Varghese N."/>
            <person name="Submissions S."/>
        </authorList>
    </citation>
    <scope>NUCLEOTIDE SEQUENCE [LARGE SCALE GENOMIC DNA]</scope>
    <source>
        <strain evidence="3 4">DSM 18839</strain>
    </source>
</reference>
<dbReference type="EMBL" id="FNBW01000014">
    <property type="protein sequence ID" value="SDG30913.1"/>
    <property type="molecule type" value="Genomic_DNA"/>
</dbReference>
<name>A0A8G2F026_9PROT</name>
<evidence type="ECO:0000259" key="2">
    <source>
        <dbReference type="Pfam" id="PF07883"/>
    </source>
</evidence>